<feature type="domain" description="NACHT" evidence="3">
    <location>
        <begin position="508"/>
        <end position="828"/>
    </location>
</feature>
<evidence type="ECO:0000313" key="5">
    <source>
        <dbReference type="Proteomes" id="UP001159428"/>
    </source>
</evidence>
<dbReference type="SUPFAM" id="SSF52047">
    <property type="entry name" value="RNI-like"/>
    <property type="match status" value="2"/>
</dbReference>
<feature type="non-terminal residue" evidence="4">
    <location>
        <position position="1693"/>
    </location>
</feature>
<evidence type="ECO:0000256" key="1">
    <source>
        <dbReference type="ARBA" id="ARBA00022741"/>
    </source>
</evidence>
<evidence type="ECO:0000313" key="4">
    <source>
        <dbReference type="EMBL" id="CAH3105923.1"/>
    </source>
</evidence>
<protein>
    <recommendedName>
        <fullName evidence="3">NACHT domain-containing protein</fullName>
    </recommendedName>
</protein>
<dbReference type="Gene3D" id="3.40.50.300">
    <property type="entry name" value="P-loop containing nucleotide triphosphate hydrolases"/>
    <property type="match status" value="1"/>
</dbReference>
<organism evidence="4 5">
    <name type="scientific">Pocillopora meandrina</name>
    <dbReference type="NCBI Taxonomy" id="46732"/>
    <lineage>
        <taxon>Eukaryota</taxon>
        <taxon>Metazoa</taxon>
        <taxon>Cnidaria</taxon>
        <taxon>Anthozoa</taxon>
        <taxon>Hexacorallia</taxon>
        <taxon>Scleractinia</taxon>
        <taxon>Astrocoeniina</taxon>
        <taxon>Pocilloporidae</taxon>
        <taxon>Pocillopora</taxon>
    </lineage>
</organism>
<dbReference type="Proteomes" id="UP001159428">
    <property type="component" value="Unassembled WGS sequence"/>
</dbReference>
<dbReference type="InterPro" id="IPR032675">
    <property type="entry name" value="LRR_dom_sf"/>
</dbReference>
<dbReference type="SUPFAM" id="SSF53756">
    <property type="entry name" value="UDP-Glycosyltransferase/glycogen phosphorylase"/>
    <property type="match status" value="1"/>
</dbReference>
<dbReference type="PANTHER" id="PTHR46844:SF1">
    <property type="entry name" value="SLR5058 PROTEIN"/>
    <property type="match status" value="1"/>
</dbReference>
<dbReference type="PROSITE" id="PS50837">
    <property type="entry name" value="NACHT"/>
    <property type="match status" value="1"/>
</dbReference>
<evidence type="ECO:0000256" key="2">
    <source>
        <dbReference type="ARBA" id="ARBA00022840"/>
    </source>
</evidence>
<name>A0AAU9WBA8_9CNID</name>
<comment type="caution">
    <text evidence="4">The sequence shown here is derived from an EMBL/GenBank/DDBJ whole genome shotgun (WGS) entry which is preliminary data.</text>
</comment>
<keyword evidence="5" id="KW-1185">Reference proteome</keyword>
<keyword evidence="2" id="KW-0067">ATP-binding</keyword>
<dbReference type="GO" id="GO:0005524">
    <property type="term" value="F:ATP binding"/>
    <property type="evidence" value="ECO:0007669"/>
    <property type="project" value="UniProtKB-KW"/>
</dbReference>
<dbReference type="PANTHER" id="PTHR46844">
    <property type="entry name" value="SLR5058 PROTEIN"/>
    <property type="match status" value="1"/>
</dbReference>
<dbReference type="InterPro" id="IPR007111">
    <property type="entry name" value="NACHT_NTPase"/>
</dbReference>
<dbReference type="Pfam" id="PF20706">
    <property type="entry name" value="GT4-conflict"/>
    <property type="match status" value="1"/>
</dbReference>
<dbReference type="Gene3D" id="3.80.10.10">
    <property type="entry name" value="Ribonuclease Inhibitor"/>
    <property type="match status" value="2"/>
</dbReference>
<evidence type="ECO:0000259" key="3">
    <source>
        <dbReference type="PROSITE" id="PS50837"/>
    </source>
</evidence>
<reference evidence="4 5" key="1">
    <citation type="submission" date="2022-05" db="EMBL/GenBank/DDBJ databases">
        <authorList>
            <consortium name="Genoscope - CEA"/>
            <person name="William W."/>
        </authorList>
    </citation>
    <scope>NUCLEOTIDE SEQUENCE [LARGE SCALE GENOMIC DNA]</scope>
</reference>
<dbReference type="CDD" id="cd03801">
    <property type="entry name" value="GT4_PimA-like"/>
    <property type="match status" value="1"/>
</dbReference>
<gene>
    <name evidence="4" type="ORF">PMEA_00002060</name>
</gene>
<accession>A0AAU9WBA8</accession>
<sequence>VLLLKDLATPNEASSSQEGQQNRRLKVTLLSSEWRSSTDREVSTICRTLAIQLAKDPNVEVSVFLPKCSEEDKRNAASHKIQLVEADELPGFEPILWLLSLPQNHDVDCVIGHGVHLGRQIPLIKMTKDCRWIQVVHSVHGEVGERPQQTEVKLCKMADEVVAIGPKVAEAYKCFLCSARKEETILDLTPGVFSEFLKVEQATDEGRAFSVLVIGSGDSCEDFNVKGFNMAAEAIAELKDASYQLKFLFSPREEGEEIADKLLQHGISHNQLIVRSINDSRDVLANLFCEVDLAIMPSRTEGFGLCGLEALSAGLPVLISGNSGLGGALKKVLFGSHYVVDSEDPKDWAKKIRDVRQKRRKVRFSEAKYLREHYAKAYDWERPCTVLVKKMQALAFGKRSRLVKPVRDKRPTSVADTSQACKRPRKELTDGTYHKDHYLSVITKHLRAEYNRRCLLKPLLWNNTLKLPLDDVYTNLSIVSRRKTNFRLEDRTVDMFDIFKTLNKGDNSMVLVEGSPGIGKTTFCLKICHDWANQKIPSESAFSVFKLLLLLKCRDIRGDIIDAIVDQLLPMKGKFKEKLLDYIKDVHNQQKILVILDGLDELPEAGGSHVNKLLSRRMLPLCYVLATSCQEKGIEVRQEVDFDVLLQIEGFTEVDSFEYIRKHFSHLGLDHVAKGERLIQSILENTFLHALPSNPLNLLLLCVVFEDYEGNLPSSRTELYHVIVGCLLRRYCAKNNVKAAADDKALEEQFKESLLALGQLAWRCLQNDRFSFREEELAEFERRKKPLAARKLGLVFKEASAKKINPQHEYHFFHKTFQEYLAALYLAHKLLEEKVNVFQDLKLSFDDITIKYNQVFIFVSGILGEATCNLFRQIGENLKVECWNWLNCSEQEATFFTECFSESGEAEQMAMTLCSFIPFPQSVTYRNRNKSIDGVLRVVNACKNFLLLQLPIHLTVCFNFILILSFVDEFLTSYSRLETIVFSSGVFTEQIPGLMYNALQVNSSLHSFTLQTSRPFFPEEAAAIGDSLAANKTLQTVTLKLLGGLGEHWATVLEKGLSGDTPLTSVVLEISGSVRKSEMVALNNLLLNRSLQSFGLTIYGDMHDSLATSVAEGLAANPYLKSLTLTVCGSVSCSAFISLKKGVVENSTLRSLVLKVFGGLPENWINICEALYVAKKSSLSLTIEPDVVSKITTSQVACLRPLLLEEKLGVLKLHSLTVKMWGELSCTGASDLCKLLIASRISCVNLSIHGRVTDGVATCLVKNFDKVKSLSNLSINIRGEVTRDGESTLEALTCNQKFSSTLNVHDVRTVDEICEEVELSVADSSSLTSAFTNVETICSRVSKVSMNFDSPIYSSEEDWGRSVGDFLAKFVSLATLRLSFNNCIGMIEGWMGGLWSGLAQNTSITTLSITFNNYSYMSGDWMGELGSSLAQNTSISTLSITFSNHSYTSGDWMGELGSGLAHNTSITTLSITFSNHSYTSGDWMGELGSGFAQNTSITTLSITVNNYSDMSGDWMDELGNGLAQNTSITTLSITVNNYSDISGKWMDERGSGFAQNTSITTLSITVNNYSEMSGDWMGELGSGLAHNTSITTLSITVNNHGDMSGDWTGNLISSLAHNTSITTLSITVNNYSYGSGDWMGELGSSFAQNTSITTLSITFSNYSYISRDWMGELGSGLAQNTSITTLSFTFNNY</sequence>
<proteinExistence type="predicted"/>
<dbReference type="SUPFAM" id="SSF52540">
    <property type="entry name" value="P-loop containing nucleoside triphosphate hydrolases"/>
    <property type="match status" value="1"/>
</dbReference>
<dbReference type="Pfam" id="PF05729">
    <property type="entry name" value="NACHT"/>
    <property type="match status" value="1"/>
</dbReference>
<dbReference type="EMBL" id="CALNXJ010000010">
    <property type="protein sequence ID" value="CAH3105923.1"/>
    <property type="molecule type" value="Genomic_DNA"/>
</dbReference>
<keyword evidence="1" id="KW-0547">Nucleotide-binding</keyword>
<feature type="non-terminal residue" evidence="4">
    <location>
        <position position="1"/>
    </location>
</feature>
<dbReference type="InterPro" id="IPR027417">
    <property type="entry name" value="P-loop_NTPase"/>
</dbReference>
<dbReference type="Gene3D" id="3.40.50.2000">
    <property type="entry name" value="Glycogen Phosphorylase B"/>
    <property type="match status" value="2"/>
</dbReference>